<comment type="caution">
    <text evidence="7">The sequence shown here is derived from an EMBL/GenBank/DDBJ whole genome shotgun (WGS) entry which is preliminary data.</text>
</comment>
<proteinExistence type="predicted"/>
<evidence type="ECO:0000313" key="8">
    <source>
        <dbReference type="Proteomes" id="UP000186817"/>
    </source>
</evidence>
<dbReference type="EMBL" id="LSRX01000365">
    <property type="protein sequence ID" value="OLP99351.1"/>
    <property type="molecule type" value="Genomic_DNA"/>
</dbReference>
<dbReference type="PANTHER" id="PTHR13622:SF8">
    <property type="entry name" value="THIAMIN PYROPHOSPHOKINASE 1"/>
    <property type="match status" value="1"/>
</dbReference>
<gene>
    <name evidence="7" type="primary">Tpk1</name>
    <name evidence="7" type="ORF">AK812_SmicGene18098</name>
</gene>
<dbReference type="Pfam" id="PF04263">
    <property type="entry name" value="TPK_catalytic"/>
    <property type="match status" value="1"/>
</dbReference>
<evidence type="ECO:0000313" key="7">
    <source>
        <dbReference type="EMBL" id="OLP99351.1"/>
    </source>
</evidence>
<dbReference type="PANTHER" id="PTHR13622">
    <property type="entry name" value="THIAMIN PYROPHOSPHOKINASE"/>
    <property type="match status" value="1"/>
</dbReference>
<dbReference type="Gene3D" id="3.40.50.10240">
    <property type="entry name" value="Thiamin pyrophosphokinase, catalytic domain"/>
    <property type="match status" value="1"/>
</dbReference>
<dbReference type="InterPro" id="IPR036759">
    <property type="entry name" value="TPK_catalytic_sf"/>
</dbReference>
<dbReference type="GO" id="GO:0004788">
    <property type="term" value="F:thiamine diphosphokinase activity"/>
    <property type="evidence" value="ECO:0007669"/>
    <property type="project" value="InterPro"/>
</dbReference>
<dbReference type="SMART" id="SM00983">
    <property type="entry name" value="TPK_B1_binding"/>
    <property type="match status" value="1"/>
</dbReference>
<evidence type="ECO:0000256" key="2">
    <source>
        <dbReference type="ARBA" id="ARBA00022741"/>
    </source>
</evidence>
<evidence type="ECO:0000256" key="4">
    <source>
        <dbReference type="ARBA" id="ARBA00022840"/>
    </source>
</evidence>
<dbReference type="InterPro" id="IPR007373">
    <property type="entry name" value="Thiamin_PyroPKinase_B1-bd"/>
</dbReference>
<accession>A0A1Q9DW28</accession>
<keyword evidence="2" id="KW-0547">Nucleotide-binding</keyword>
<dbReference type="SUPFAM" id="SSF63999">
    <property type="entry name" value="Thiamin pyrophosphokinase, catalytic domain"/>
    <property type="match status" value="1"/>
</dbReference>
<keyword evidence="1" id="KW-0808">Transferase</keyword>
<dbReference type="GO" id="GO:0016301">
    <property type="term" value="F:kinase activity"/>
    <property type="evidence" value="ECO:0007669"/>
    <property type="project" value="UniProtKB-KW"/>
</dbReference>
<feature type="region of interest" description="Disordered" evidence="5">
    <location>
        <begin position="40"/>
        <end position="69"/>
    </location>
</feature>
<evidence type="ECO:0000256" key="5">
    <source>
        <dbReference type="SAM" id="MobiDB-lite"/>
    </source>
</evidence>
<dbReference type="GO" id="GO:0005524">
    <property type="term" value="F:ATP binding"/>
    <property type="evidence" value="ECO:0007669"/>
    <property type="project" value="UniProtKB-KW"/>
</dbReference>
<dbReference type="Proteomes" id="UP000186817">
    <property type="component" value="Unassembled WGS sequence"/>
</dbReference>
<evidence type="ECO:0000256" key="3">
    <source>
        <dbReference type="ARBA" id="ARBA00022777"/>
    </source>
</evidence>
<feature type="domain" description="Thiamin pyrophosphokinase thiamin-binding" evidence="6">
    <location>
        <begin position="339"/>
        <end position="406"/>
    </location>
</feature>
<evidence type="ECO:0000256" key="1">
    <source>
        <dbReference type="ARBA" id="ARBA00022679"/>
    </source>
</evidence>
<keyword evidence="4" id="KW-0067">ATP-binding</keyword>
<dbReference type="GO" id="GO:0009229">
    <property type="term" value="P:thiamine diphosphate biosynthetic process"/>
    <property type="evidence" value="ECO:0007669"/>
    <property type="project" value="InterPro"/>
</dbReference>
<organism evidence="7 8">
    <name type="scientific">Symbiodinium microadriaticum</name>
    <name type="common">Dinoflagellate</name>
    <name type="synonym">Zooxanthella microadriatica</name>
    <dbReference type="NCBI Taxonomy" id="2951"/>
    <lineage>
        <taxon>Eukaryota</taxon>
        <taxon>Sar</taxon>
        <taxon>Alveolata</taxon>
        <taxon>Dinophyceae</taxon>
        <taxon>Suessiales</taxon>
        <taxon>Symbiodiniaceae</taxon>
        <taxon>Symbiodinium</taxon>
    </lineage>
</organism>
<keyword evidence="3 7" id="KW-0418">Kinase</keyword>
<reference evidence="7 8" key="1">
    <citation type="submission" date="2016-02" db="EMBL/GenBank/DDBJ databases">
        <title>Genome analysis of coral dinoflagellate symbionts highlights evolutionary adaptations to a symbiotic lifestyle.</title>
        <authorList>
            <person name="Aranda M."/>
            <person name="Li Y."/>
            <person name="Liew Y.J."/>
            <person name="Baumgarten S."/>
            <person name="Simakov O."/>
            <person name="Wilson M."/>
            <person name="Piel J."/>
            <person name="Ashoor H."/>
            <person name="Bougouffa S."/>
            <person name="Bajic V.B."/>
            <person name="Ryu T."/>
            <person name="Ravasi T."/>
            <person name="Bayer T."/>
            <person name="Micklem G."/>
            <person name="Kim H."/>
            <person name="Bhak J."/>
            <person name="Lajeunesse T.C."/>
            <person name="Voolstra C.R."/>
        </authorList>
    </citation>
    <scope>NUCLEOTIDE SEQUENCE [LARGE SCALE GENOMIC DNA]</scope>
    <source>
        <strain evidence="7 8">CCMP2467</strain>
    </source>
</reference>
<protein>
    <submittedName>
        <fullName evidence="7">Thiamin pyrophosphokinase 1</fullName>
    </submittedName>
</protein>
<evidence type="ECO:0000259" key="6">
    <source>
        <dbReference type="SMART" id="SM00983"/>
    </source>
</evidence>
<sequence>MDCPVAPQRTAAAPPAAAAQDQLKSVQYIQASGYGFAAVLGDSGPKPPSTPAPKATAAQDADPWDSGGDPWMQAIKGKGISSFSIDWLITFLGDEEEEEKKKTRAHAFSTACMLCSSPETGAREMATLLRRQGRCWRRGRCVPRGFGSALQRRRATMAEQAQAHKDAAFIDWTWAALPWRHGEEGGGLGTVADKFGLILLSTPMSRELLDATWSMTGRHIVADGGAKVLLATAPELLPDLIVGDFDSAPEAVLQAYREKGVEVRDLSHDQDSTDLEKCLQAAKEAGCERVCVVGQFAGVEGRLDHTFAAMNAMHKAAHVQEICVAMVSDDCICALLREGRHRLGGFAAPPSSCGLVPLGGPVKASTKGLLWDVEDADLEWGGLISTSNCLDSNGDGFVWVDTTGPLLWMCSRARPKVE</sequence>
<dbReference type="GO" id="GO:0006772">
    <property type="term" value="P:thiamine metabolic process"/>
    <property type="evidence" value="ECO:0007669"/>
    <property type="project" value="InterPro"/>
</dbReference>
<dbReference type="SUPFAM" id="SSF63862">
    <property type="entry name" value="Thiamin pyrophosphokinase, substrate-binding domain"/>
    <property type="match status" value="1"/>
</dbReference>
<dbReference type="InterPro" id="IPR007371">
    <property type="entry name" value="TPK_catalytic"/>
</dbReference>
<dbReference type="AlphaFoldDB" id="A0A1Q9DW28"/>
<keyword evidence="8" id="KW-1185">Reference proteome</keyword>
<dbReference type="Pfam" id="PF04265">
    <property type="entry name" value="TPK_B1_binding"/>
    <property type="match status" value="1"/>
</dbReference>
<dbReference type="GO" id="GO:0030975">
    <property type="term" value="F:thiamine binding"/>
    <property type="evidence" value="ECO:0007669"/>
    <property type="project" value="InterPro"/>
</dbReference>
<dbReference type="CDD" id="cd07995">
    <property type="entry name" value="TPK"/>
    <property type="match status" value="1"/>
</dbReference>
<dbReference type="InterPro" id="IPR036371">
    <property type="entry name" value="TPK_B1-bd_sf"/>
</dbReference>
<dbReference type="InterPro" id="IPR006282">
    <property type="entry name" value="Thi_PPkinase"/>
</dbReference>
<dbReference type="NCBIfam" id="TIGR01378">
    <property type="entry name" value="thi_PPkinase"/>
    <property type="match status" value="1"/>
</dbReference>
<dbReference type="OrthoDB" id="25149at2759"/>
<name>A0A1Q9DW28_SYMMI</name>